<sequence length="157" mass="17282">MQQAHRIGVQITAEATEVIAAESVLVPPVINRSYVSGEHEQEWWQRALLVNPHPLLKLHPLDNLCGIISGPPSLEIDHHKSGVEVAGFYVGEVLRGRQHGPVRERRCCNFRDVVNEDEVGVEVDYPSKRGSMGISPPSSTAAEHHRRAVPSSTAVEC</sequence>
<gene>
    <name evidence="2" type="ORF">MIMGU_mgv1a017965mg</name>
</gene>
<accession>A0A022QR54</accession>
<feature type="region of interest" description="Disordered" evidence="1">
    <location>
        <begin position="127"/>
        <end position="157"/>
    </location>
</feature>
<reference evidence="2 3" key="1">
    <citation type="journal article" date="2013" name="Proc. Natl. Acad. Sci. U.S.A.">
        <title>Fine-scale variation in meiotic recombination in Mimulus inferred from population shotgun sequencing.</title>
        <authorList>
            <person name="Hellsten U."/>
            <person name="Wright K.M."/>
            <person name="Jenkins J."/>
            <person name="Shu S."/>
            <person name="Yuan Y."/>
            <person name="Wessler S.R."/>
            <person name="Schmutz J."/>
            <person name="Willis J.H."/>
            <person name="Rokhsar D.S."/>
        </authorList>
    </citation>
    <scope>NUCLEOTIDE SEQUENCE [LARGE SCALE GENOMIC DNA]</scope>
    <source>
        <strain evidence="3">cv. DUN x IM62</strain>
    </source>
</reference>
<organism evidence="2 3">
    <name type="scientific">Erythranthe guttata</name>
    <name type="common">Yellow monkey flower</name>
    <name type="synonym">Mimulus guttatus</name>
    <dbReference type="NCBI Taxonomy" id="4155"/>
    <lineage>
        <taxon>Eukaryota</taxon>
        <taxon>Viridiplantae</taxon>
        <taxon>Streptophyta</taxon>
        <taxon>Embryophyta</taxon>
        <taxon>Tracheophyta</taxon>
        <taxon>Spermatophyta</taxon>
        <taxon>Magnoliopsida</taxon>
        <taxon>eudicotyledons</taxon>
        <taxon>Gunneridae</taxon>
        <taxon>Pentapetalae</taxon>
        <taxon>asterids</taxon>
        <taxon>lamiids</taxon>
        <taxon>Lamiales</taxon>
        <taxon>Phrymaceae</taxon>
        <taxon>Erythranthe</taxon>
    </lineage>
</organism>
<keyword evidence="3" id="KW-1185">Reference proteome</keyword>
<evidence type="ECO:0000256" key="1">
    <source>
        <dbReference type="SAM" id="MobiDB-lite"/>
    </source>
</evidence>
<evidence type="ECO:0000313" key="3">
    <source>
        <dbReference type="Proteomes" id="UP000030748"/>
    </source>
</evidence>
<evidence type="ECO:0000313" key="2">
    <source>
        <dbReference type="EMBL" id="EYU29763.1"/>
    </source>
</evidence>
<proteinExistence type="predicted"/>
<protein>
    <submittedName>
        <fullName evidence="2">Uncharacterized protein</fullName>
    </submittedName>
</protein>
<dbReference type="EMBL" id="KI631149">
    <property type="protein sequence ID" value="EYU29763.1"/>
    <property type="molecule type" value="Genomic_DNA"/>
</dbReference>
<dbReference type="Proteomes" id="UP000030748">
    <property type="component" value="Unassembled WGS sequence"/>
</dbReference>
<name>A0A022QR54_ERYGU</name>
<dbReference type="AlphaFoldDB" id="A0A022QR54"/>